<accession>A0A9P8AK15</accession>
<evidence type="ECO:0000313" key="7">
    <source>
        <dbReference type="EMBL" id="KAG7195376.1"/>
    </source>
</evidence>
<protein>
    <submittedName>
        <fullName evidence="7">Vacuolar ATPase assembly integral membrane protein vma21</fullName>
    </submittedName>
</protein>
<dbReference type="Proteomes" id="UP000790833">
    <property type="component" value="Unassembled WGS sequence"/>
</dbReference>
<dbReference type="Pfam" id="PF09446">
    <property type="entry name" value="VMA21"/>
    <property type="match status" value="1"/>
</dbReference>
<name>A0A9P8AK15_9ASCO</name>
<feature type="transmembrane region" description="Helical" evidence="6">
    <location>
        <begin position="41"/>
        <end position="63"/>
    </location>
</feature>
<organism evidence="7 8">
    <name type="scientific">Scheffersomyces spartinae</name>
    <dbReference type="NCBI Taxonomy" id="45513"/>
    <lineage>
        <taxon>Eukaryota</taxon>
        <taxon>Fungi</taxon>
        <taxon>Dikarya</taxon>
        <taxon>Ascomycota</taxon>
        <taxon>Saccharomycotina</taxon>
        <taxon>Pichiomycetes</taxon>
        <taxon>Debaryomycetaceae</taxon>
        <taxon>Scheffersomyces</taxon>
    </lineage>
</organism>
<comment type="caution">
    <text evidence="7">The sequence shown here is derived from an EMBL/GenBank/DDBJ whole genome shotgun (WGS) entry which is preliminary data.</text>
</comment>
<proteinExistence type="inferred from homology"/>
<evidence type="ECO:0000256" key="5">
    <source>
        <dbReference type="ARBA" id="ARBA00023329"/>
    </source>
</evidence>
<evidence type="ECO:0000313" key="8">
    <source>
        <dbReference type="Proteomes" id="UP000790833"/>
    </source>
</evidence>
<dbReference type="GO" id="GO:0070072">
    <property type="term" value="P:vacuolar proton-transporting V-type ATPase complex assembly"/>
    <property type="evidence" value="ECO:0007669"/>
    <property type="project" value="UniProtKB-UniRule"/>
</dbReference>
<feature type="short sequence motif" description="Prevents secretion from ER" evidence="6">
    <location>
        <begin position="73"/>
        <end position="76"/>
    </location>
</feature>
<sequence>MAVDVPRSVVQKLIFFTAAMVILPLFSFFVCQYLFGNNAIISGGVAAFTANVVLIGYIVVAFTEDNGAKEDEKKKE</sequence>
<gene>
    <name evidence="7" type="primary">VMA21</name>
    <name evidence="7" type="ORF">KQ657_003905</name>
</gene>
<keyword evidence="1 6" id="KW-0812">Transmembrane</keyword>
<keyword evidence="2 6" id="KW-0256">Endoplasmic reticulum</keyword>
<reference evidence="7" key="1">
    <citation type="submission" date="2021-03" db="EMBL/GenBank/DDBJ databases">
        <authorList>
            <person name="Palmer J.M."/>
        </authorList>
    </citation>
    <scope>NUCLEOTIDE SEQUENCE</scope>
    <source>
        <strain evidence="7">ARV_011</strain>
    </source>
</reference>
<keyword evidence="4 6" id="KW-0472">Membrane</keyword>
<dbReference type="GeneID" id="66117279"/>
<feature type="transmembrane region" description="Helical" evidence="6">
    <location>
        <begin position="12"/>
        <end position="35"/>
    </location>
</feature>
<evidence type="ECO:0000256" key="4">
    <source>
        <dbReference type="ARBA" id="ARBA00023136"/>
    </source>
</evidence>
<dbReference type="GO" id="GO:0012507">
    <property type="term" value="C:ER to Golgi transport vesicle membrane"/>
    <property type="evidence" value="ECO:0007669"/>
    <property type="project" value="UniProtKB-SubCell"/>
</dbReference>
<dbReference type="RefSeq" id="XP_043050923.1">
    <property type="nucleotide sequence ID" value="XM_043194599.1"/>
</dbReference>
<dbReference type="OrthoDB" id="160405at2759"/>
<comment type="similarity">
    <text evidence="6">Belongs to the VMA21 family.</text>
</comment>
<dbReference type="GO" id="GO:0033116">
    <property type="term" value="C:endoplasmic reticulum-Golgi intermediate compartment membrane"/>
    <property type="evidence" value="ECO:0007669"/>
    <property type="project" value="UniProtKB-SubCell"/>
</dbReference>
<dbReference type="HAMAP" id="MF_03058">
    <property type="entry name" value="VMA21"/>
    <property type="match status" value="1"/>
</dbReference>
<evidence type="ECO:0000256" key="2">
    <source>
        <dbReference type="ARBA" id="ARBA00022824"/>
    </source>
</evidence>
<keyword evidence="8" id="KW-1185">Reference proteome</keyword>
<dbReference type="GO" id="GO:0005789">
    <property type="term" value="C:endoplasmic reticulum membrane"/>
    <property type="evidence" value="ECO:0007669"/>
    <property type="project" value="UniProtKB-SubCell"/>
</dbReference>
<evidence type="ECO:0000256" key="6">
    <source>
        <dbReference type="HAMAP-Rule" id="MF_03058"/>
    </source>
</evidence>
<evidence type="ECO:0000256" key="1">
    <source>
        <dbReference type="ARBA" id="ARBA00022692"/>
    </source>
</evidence>
<comment type="subcellular location">
    <subcellularLocation>
        <location evidence="6">Endoplasmic reticulum membrane</location>
        <topology evidence="6">Multi-pass membrane protein</topology>
    </subcellularLocation>
    <subcellularLocation>
        <location evidence="6">Endoplasmic reticulum-Golgi intermediate compartment membrane</location>
        <topology evidence="6">Multi-pass membrane protein</topology>
    </subcellularLocation>
    <subcellularLocation>
        <location evidence="6">Cytoplasmic vesicle</location>
        <location evidence="6">COPII-coated vesicle membrane</location>
        <topology evidence="6">Multi-pass membrane protein</topology>
    </subcellularLocation>
</comment>
<dbReference type="EMBL" id="JAHMUF010000004">
    <property type="protein sequence ID" value="KAG7195376.1"/>
    <property type="molecule type" value="Genomic_DNA"/>
</dbReference>
<evidence type="ECO:0000256" key="3">
    <source>
        <dbReference type="ARBA" id="ARBA00022989"/>
    </source>
</evidence>
<dbReference type="AlphaFoldDB" id="A0A9P8AK15"/>
<keyword evidence="5 6" id="KW-0968">Cytoplasmic vesicle</keyword>
<dbReference type="InterPro" id="IPR019013">
    <property type="entry name" value="Vma21"/>
</dbReference>
<keyword evidence="3 6" id="KW-1133">Transmembrane helix</keyword>
<comment type="function">
    <text evidence="6">Required for the assembly of the V0 complex of the vacuolar ATPase (V-ATPase) in the endoplasmic reticulum.</text>
</comment>